<organism evidence="3 4">
    <name type="scientific">Tanacetum coccineum</name>
    <dbReference type="NCBI Taxonomy" id="301880"/>
    <lineage>
        <taxon>Eukaryota</taxon>
        <taxon>Viridiplantae</taxon>
        <taxon>Streptophyta</taxon>
        <taxon>Embryophyta</taxon>
        <taxon>Tracheophyta</taxon>
        <taxon>Spermatophyta</taxon>
        <taxon>Magnoliopsida</taxon>
        <taxon>eudicotyledons</taxon>
        <taxon>Gunneridae</taxon>
        <taxon>Pentapetalae</taxon>
        <taxon>asterids</taxon>
        <taxon>campanulids</taxon>
        <taxon>Asterales</taxon>
        <taxon>Asteraceae</taxon>
        <taxon>Asteroideae</taxon>
        <taxon>Anthemideae</taxon>
        <taxon>Anthemidinae</taxon>
        <taxon>Tanacetum</taxon>
    </lineage>
</organism>
<dbReference type="Proteomes" id="UP001151760">
    <property type="component" value="Unassembled WGS sequence"/>
</dbReference>
<feature type="coiled-coil region" evidence="1">
    <location>
        <begin position="146"/>
        <end position="180"/>
    </location>
</feature>
<feature type="compositionally biased region" description="Basic and acidic residues" evidence="2">
    <location>
        <begin position="247"/>
        <end position="263"/>
    </location>
</feature>
<reference evidence="3" key="1">
    <citation type="journal article" date="2022" name="Int. J. Mol. Sci.">
        <title>Draft Genome of Tanacetum Coccineum: Genomic Comparison of Closely Related Tanacetum-Family Plants.</title>
        <authorList>
            <person name="Yamashiro T."/>
            <person name="Shiraishi A."/>
            <person name="Nakayama K."/>
            <person name="Satake H."/>
        </authorList>
    </citation>
    <scope>NUCLEOTIDE SEQUENCE</scope>
</reference>
<gene>
    <name evidence="3" type="ORF">Tco_1019352</name>
</gene>
<evidence type="ECO:0000256" key="1">
    <source>
        <dbReference type="SAM" id="Coils"/>
    </source>
</evidence>
<accession>A0ABQ5FYT1</accession>
<evidence type="ECO:0000256" key="2">
    <source>
        <dbReference type="SAM" id="MobiDB-lite"/>
    </source>
</evidence>
<keyword evidence="1" id="KW-0175">Coiled coil</keyword>
<reference evidence="3" key="2">
    <citation type="submission" date="2022-01" db="EMBL/GenBank/DDBJ databases">
        <authorList>
            <person name="Yamashiro T."/>
            <person name="Shiraishi A."/>
            <person name="Satake H."/>
            <person name="Nakayama K."/>
        </authorList>
    </citation>
    <scope>NUCLEOTIDE SEQUENCE</scope>
</reference>
<feature type="compositionally biased region" description="Pro residues" evidence="2">
    <location>
        <begin position="265"/>
        <end position="276"/>
    </location>
</feature>
<name>A0ABQ5FYT1_9ASTR</name>
<proteinExistence type="predicted"/>
<comment type="caution">
    <text evidence="3">The sequence shown here is derived from an EMBL/GenBank/DDBJ whole genome shotgun (WGS) entry which is preliminary data.</text>
</comment>
<feature type="compositionally biased region" description="Polar residues" evidence="2">
    <location>
        <begin position="302"/>
        <end position="317"/>
    </location>
</feature>
<protein>
    <submittedName>
        <fullName evidence="3">Uncharacterized protein</fullName>
    </submittedName>
</protein>
<sequence>MDEEFTTTTYPNVLGNLKLPTEGKVRLEEPASSAGTLSSLQNLDKELSFTDQFLVEKSQEDELEKTNTEAEVQSMVTVPIHQDTSSVPLMTTPVIDIIDPQSDSTMVPASMPTTTATVTETTTKTTIPPPPQPQQDVSTSILTQTIGQLEQNIADLVDANQALEERLDKQGNRIHQLETQDLSRLIREQIVEFIDSQEIDRKIKESVKEVVTASVQHVMRAPLRARFKDLPTSDMKEILLQRTEQFDAEKAEEQTMKKSKQDSPKTPPGSPPPPPFGASGAFGPIGTSDSAPDPPPPPPSSITNQGDQSHNSIAPSSSKSVTSIAYTAWTTTTSRLEPAASSVPEDVIMHEESEFEAHDMGSDDEDSGSRYIPKPPASYLHQRTLCFHKPVILECLLIGSEGPTYEVVKAFHPDGDRLALSITKMKAAFYPDAGLEQMVPEEEYMYDISASYGISHWWFKRQQFYIERHSTDTNRRAIVRTHMRILSVVRIEVFSLYGYDYMKKIVLQRADNQEYTIAESDFKDLYPSDFEDLYLLNLQGHLNHLPPRDRKILSCNVNLWIRNMVIRKRVEDFQLGIESYQTQLNLTKPRWEATGLEFMHDYKILDFPRAVVFRDKYGMQMLMRFNEIHKFSDGTLQQIDEALDYRVKEFKVNKNNSALNTSSGESSGTWKALLVEEYAKENIDFYGEPNDDILSVASRLHKDGDADASFQWSQFTTPCSHLMFLIKDIMTTERPTTQLPQL</sequence>
<evidence type="ECO:0000313" key="3">
    <source>
        <dbReference type="EMBL" id="GJT67872.1"/>
    </source>
</evidence>
<evidence type="ECO:0000313" key="4">
    <source>
        <dbReference type="Proteomes" id="UP001151760"/>
    </source>
</evidence>
<feature type="region of interest" description="Disordered" evidence="2">
    <location>
        <begin position="247"/>
        <end position="317"/>
    </location>
</feature>
<keyword evidence="4" id="KW-1185">Reference proteome</keyword>
<dbReference type="EMBL" id="BQNB010017847">
    <property type="protein sequence ID" value="GJT67872.1"/>
    <property type="molecule type" value="Genomic_DNA"/>
</dbReference>
<feature type="compositionally biased region" description="Low complexity" evidence="2">
    <location>
        <begin position="277"/>
        <end position="291"/>
    </location>
</feature>